<protein>
    <submittedName>
        <fullName evidence="2">Uncharacterized protein</fullName>
    </submittedName>
</protein>
<keyword evidence="1" id="KW-0812">Transmembrane</keyword>
<dbReference type="RefSeq" id="WP_214169861.1">
    <property type="nucleotide sequence ID" value="NZ_JAHCVJ010000001.1"/>
</dbReference>
<proteinExistence type="predicted"/>
<keyword evidence="3" id="KW-1185">Reference proteome</keyword>
<keyword evidence="1" id="KW-1133">Transmembrane helix</keyword>
<gene>
    <name evidence="2" type="ORF">KI809_02140</name>
</gene>
<comment type="caution">
    <text evidence="2">The sequence shown here is derived from an EMBL/GenBank/DDBJ whole genome shotgun (WGS) entry which is preliminary data.</text>
</comment>
<dbReference type="AlphaFoldDB" id="A0AAW4KX19"/>
<reference evidence="2 3" key="1">
    <citation type="submission" date="2021-05" db="EMBL/GenBank/DDBJ databases">
        <title>The draft genome of Geobacter pelophilus DSM 12255.</title>
        <authorList>
            <person name="Xu Z."/>
            <person name="Masuda Y."/>
            <person name="Itoh H."/>
            <person name="Senoo K."/>
        </authorList>
    </citation>
    <scope>NUCLEOTIDE SEQUENCE [LARGE SCALE GENOMIC DNA]</scope>
    <source>
        <strain evidence="2 3">DSM 12255</strain>
    </source>
</reference>
<keyword evidence="1" id="KW-0472">Membrane</keyword>
<evidence type="ECO:0000313" key="2">
    <source>
        <dbReference type="EMBL" id="MBT0663088.1"/>
    </source>
</evidence>
<accession>A0AAW4KX19</accession>
<name>A0AAW4KX19_9BACT</name>
<dbReference type="Proteomes" id="UP000811899">
    <property type="component" value="Unassembled WGS sequence"/>
</dbReference>
<organism evidence="2 3">
    <name type="scientific">Geoanaerobacter pelophilus</name>
    <dbReference type="NCBI Taxonomy" id="60036"/>
    <lineage>
        <taxon>Bacteria</taxon>
        <taxon>Pseudomonadati</taxon>
        <taxon>Thermodesulfobacteriota</taxon>
        <taxon>Desulfuromonadia</taxon>
        <taxon>Geobacterales</taxon>
        <taxon>Geobacteraceae</taxon>
        <taxon>Geoanaerobacter</taxon>
    </lineage>
</organism>
<evidence type="ECO:0000256" key="1">
    <source>
        <dbReference type="SAM" id="Phobius"/>
    </source>
</evidence>
<feature type="transmembrane region" description="Helical" evidence="1">
    <location>
        <begin position="15"/>
        <end position="35"/>
    </location>
</feature>
<sequence>MIAPKTNITLATVKYFVPLMAVISFLFVIVANLYAEVDKAKTGQADRVFDKEFLQSIKNVLFYEQIVKIVGVQGVKVGNSNLKIPGDKYHWNGSENTKLNIRVVSGKVIDGNVVTPAGRIITLEVNGEINELGK</sequence>
<evidence type="ECO:0000313" key="3">
    <source>
        <dbReference type="Proteomes" id="UP000811899"/>
    </source>
</evidence>
<dbReference type="EMBL" id="JAHCVJ010000001">
    <property type="protein sequence ID" value="MBT0663088.1"/>
    <property type="molecule type" value="Genomic_DNA"/>
</dbReference>